<dbReference type="InterPro" id="IPR051908">
    <property type="entry name" value="Ribosomal_N-acetyltransferase"/>
</dbReference>
<name>A0ABP5ELN3_9ACTN</name>
<keyword evidence="3" id="KW-1185">Reference proteome</keyword>
<dbReference type="EMBL" id="BAAAQM010000061">
    <property type="protein sequence ID" value="GAA1997983.1"/>
    <property type="molecule type" value="Genomic_DNA"/>
</dbReference>
<evidence type="ECO:0000313" key="3">
    <source>
        <dbReference type="Proteomes" id="UP001499854"/>
    </source>
</evidence>
<accession>A0ABP5ELN3</accession>
<proteinExistence type="predicted"/>
<dbReference type="Pfam" id="PF13302">
    <property type="entry name" value="Acetyltransf_3"/>
    <property type="match status" value="1"/>
</dbReference>
<evidence type="ECO:0000259" key="1">
    <source>
        <dbReference type="PROSITE" id="PS51186"/>
    </source>
</evidence>
<evidence type="ECO:0000313" key="2">
    <source>
        <dbReference type="EMBL" id="GAA1997983.1"/>
    </source>
</evidence>
<dbReference type="Proteomes" id="UP001499854">
    <property type="component" value="Unassembled WGS sequence"/>
</dbReference>
<dbReference type="InterPro" id="IPR000182">
    <property type="entry name" value="GNAT_dom"/>
</dbReference>
<dbReference type="PANTHER" id="PTHR43441">
    <property type="entry name" value="RIBOSOMAL-PROTEIN-SERINE ACETYLTRANSFERASE"/>
    <property type="match status" value="1"/>
</dbReference>
<sequence length="192" mass="21371">MFAIPLAPDAELRPLEPWQIGEFFAHIERARSQLDKWIRFAAVCKDLPSAHATLQHYADKQAADSGRLFGIWDRGVLVGGCMFPAFDAQSGVCEIGVWTEPAGQGRGLISAAVRHLLDYALIERGLTRAEWHCSPLNDRSWAVAKRVGMTAEGILRSAYVVNGERQDMQIWAILRDEWVALREDEGSGATRP</sequence>
<dbReference type="PANTHER" id="PTHR43441:SF10">
    <property type="entry name" value="ACETYLTRANSFERASE"/>
    <property type="match status" value="1"/>
</dbReference>
<protein>
    <submittedName>
        <fullName evidence="2">GNAT family protein</fullName>
    </submittedName>
</protein>
<dbReference type="InterPro" id="IPR016181">
    <property type="entry name" value="Acyl_CoA_acyltransferase"/>
</dbReference>
<dbReference type="SUPFAM" id="SSF55729">
    <property type="entry name" value="Acyl-CoA N-acyltransferases (Nat)"/>
    <property type="match status" value="1"/>
</dbReference>
<organism evidence="2 3">
    <name type="scientific">Catenulispora subtropica</name>
    <dbReference type="NCBI Taxonomy" id="450798"/>
    <lineage>
        <taxon>Bacteria</taxon>
        <taxon>Bacillati</taxon>
        <taxon>Actinomycetota</taxon>
        <taxon>Actinomycetes</taxon>
        <taxon>Catenulisporales</taxon>
        <taxon>Catenulisporaceae</taxon>
        <taxon>Catenulispora</taxon>
    </lineage>
</organism>
<dbReference type="PROSITE" id="PS51186">
    <property type="entry name" value="GNAT"/>
    <property type="match status" value="1"/>
</dbReference>
<feature type="domain" description="N-acetyltransferase" evidence="1">
    <location>
        <begin position="25"/>
        <end position="173"/>
    </location>
</feature>
<dbReference type="Gene3D" id="3.40.630.30">
    <property type="match status" value="1"/>
</dbReference>
<reference evidence="3" key="1">
    <citation type="journal article" date="2019" name="Int. J. Syst. Evol. Microbiol.">
        <title>The Global Catalogue of Microorganisms (GCM) 10K type strain sequencing project: providing services to taxonomists for standard genome sequencing and annotation.</title>
        <authorList>
            <consortium name="The Broad Institute Genomics Platform"/>
            <consortium name="The Broad Institute Genome Sequencing Center for Infectious Disease"/>
            <person name="Wu L."/>
            <person name="Ma J."/>
        </authorList>
    </citation>
    <scope>NUCLEOTIDE SEQUENCE [LARGE SCALE GENOMIC DNA]</scope>
    <source>
        <strain evidence="3">JCM 16013</strain>
    </source>
</reference>
<gene>
    <name evidence="2" type="ORF">GCM10009838_74090</name>
</gene>
<comment type="caution">
    <text evidence="2">The sequence shown here is derived from an EMBL/GenBank/DDBJ whole genome shotgun (WGS) entry which is preliminary data.</text>
</comment>
<dbReference type="RefSeq" id="WP_344661863.1">
    <property type="nucleotide sequence ID" value="NZ_BAAAQM010000061.1"/>
</dbReference>